<sequence>MSVDYIGNGNDDGTNFGQSATDKIGFYGLTTPIVQPILTAAVSTAAVSLAGYGYPTSAIAEHVVEAVNLIMTRLKALGLMA</sequence>
<evidence type="ECO:0000313" key="2">
    <source>
        <dbReference type="EMBL" id="QJH95494.1"/>
    </source>
</evidence>
<protein>
    <submittedName>
        <fullName evidence="1">Uncharacterized protein</fullName>
    </submittedName>
</protein>
<accession>A0A6H1ZE94</accession>
<organism evidence="1">
    <name type="scientific">viral metagenome</name>
    <dbReference type="NCBI Taxonomy" id="1070528"/>
    <lineage>
        <taxon>unclassified sequences</taxon>
        <taxon>metagenomes</taxon>
        <taxon>organismal metagenomes</taxon>
    </lineage>
</organism>
<proteinExistence type="predicted"/>
<name>A0A6H1ZE94_9ZZZZ</name>
<reference evidence="1" key="1">
    <citation type="submission" date="2020-03" db="EMBL/GenBank/DDBJ databases">
        <title>The deep terrestrial virosphere.</title>
        <authorList>
            <person name="Holmfeldt K."/>
            <person name="Nilsson E."/>
            <person name="Simone D."/>
            <person name="Lopez-Fernandez M."/>
            <person name="Wu X."/>
            <person name="de Brujin I."/>
            <person name="Lundin D."/>
            <person name="Andersson A."/>
            <person name="Bertilsson S."/>
            <person name="Dopson M."/>
        </authorList>
    </citation>
    <scope>NUCLEOTIDE SEQUENCE</scope>
    <source>
        <strain evidence="1">TM448A00274</strain>
        <strain evidence="2">TM448B00451</strain>
    </source>
</reference>
<gene>
    <name evidence="1" type="ORF">TM448A00274_0025</name>
    <name evidence="2" type="ORF">TM448B00451_0018</name>
</gene>
<evidence type="ECO:0000313" key="1">
    <source>
        <dbReference type="EMBL" id="QJA45741.1"/>
    </source>
</evidence>
<dbReference type="EMBL" id="MT144621">
    <property type="protein sequence ID" value="QJH95494.1"/>
    <property type="molecule type" value="Genomic_DNA"/>
</dbReference>
<dbReference type="AlphaFoldDB" id="A0A6H1ZE94"/>
<dbReference type="EMBL" id="MT143996">
    <property type="protein sequence ID" value="QJA45741.1"/>
    <property type="molecule type" value="Genomic_DNA"/>
</dbReference>